<dbReference type="Gene3D" id="3.40.630.30">
    <property type="match status" value="1"/>
</dbReference>
<reference evidence="3 4" key="1">
    <citation type="submission" date="2023-07" db="EMBL/GenBank/DDBJ databases">
        <title>Sorghum-associated microbial communities from plants grown in Nebraska, USA.</title>
        <authorList>
            <person name="Schachtman D."/>
        </authorList>
    </citation>
    <scope>NUCLEOTIDE SEQUENCE [LARGE SCALE GENOMIC DNA]</scope>
    <source>
        <strain evidence="3 4">BE198</strain>
    </source>
</reference>
<feature type="domain" description="N-acetyltransferase" evidence="2">
    <location>
        <begin position="16"/>
        <end position="165"/>
    </location>
</feature>
<organism evidence="3 4">
    <name type="scientific">Lysobacter niastensis</name>
    <dbReference type="NCBI Taxonomy" id="380629"/>
    <lineage>
        <taxon>Bacteria</taxon>
        <taxon>Pseudomonadati</taxon>
        <taxon>Pseudomonadota</taxon>
        <taxon>Gammaproteobacteria</taxon>
        <taxon>Lysobacterales</taxon>
        <taxon>Lysobacteraceae</taxon>
        <taxon>Lysobacter</taxon>
    </lineage>
</organism>
<dbReference type="Proteomes" id="UP001251524">
    <property type="component" value="Unassembled WGS sequence"/>
</dbReference>
<evidence type="ECO:0000256" key="1">
    <source>
        <dbReference type="SAM" id="MobiDB-lite"/>
    </source>
</evidence>
<evidence type="ECO:0000313" key="3">
    <source>
        <dbReference type="EMBL" id="MDR7134069.1"/>
    </source>
</evidence>
<accession>A0ABU1W8X6</accession>
<sequence length="188" mass="21156">MIELRKPRTDDEDAFLKARSAVPADNPTFLRDYRQDMTYIDFLRVLDDHRAGRGLPPDVAPSSFLFAFDHGRIVGRASIRHTLTPLLGKVAGHIGYAVLPEFRNRGYATQILQASVRFAHDELGLGRVLVTCDDDNAASIRVIEKSNGVFEDTYQDATLRRPKRRYWIDTSGAQPNNSFKPKPLRGSA</sequence>
<dbReference type="SUPFAM" id="SSF55729">
    <property type="entry name" value="Acyl-CoA N-acyltransferases (Nat)"/>
    <property type="match status" value="1"/>
</dbReference>
<evidence type="ECO:0000259" key="2">
    <source>
        <dbReference type="PROSITE" id="PS51186"/>
    </source>
</evidence>
<proteinExistence type="predicted"/>
<comment type="caution">
    <text evidence="3">The sequence shown here is derived from an EMBL/GenBank/DDBJ whole genome shotgun (WGS) entry which is preliminary data.</text>
</comment>
<evidence type="ECO:0000313" key="4">
    <source>
        <dbReference type="Proteomes" id="UP001251524"/>
    </source>
</evidence>
<feature type="region of interest" description="Disordered" evidence="1">
    <location>
        <begin position="165"/>
        <end position="188"/>
    </location>
</feature>
<protein>
    <submittedName>
        <fullName evidence="3">Acetyltransferase</fullName>
    </submittedName>
</protein>
<dbReference type="Pfam" id="PF13302">
    <property type="entry name" value="Acetyltransf_3"/>
    <property type="match status" value="1"/>
</dbReference>
<dbReference type="EMBL" id="JAVDVY010000001">
    <property type="protein sequence ID" value="MDR7134069.1"/>
    <property type="molecule type" value="Genomic_DNA"/>
</dbReference>
<gene>
    <name evidence="3" type="ORF">J2X06_001253</name>
</gene>
<keyword evidence="4" id="KW-1185">Reference proteome</keyword>
<dbReference type="InterPro" id="IPR000182">
    <property type="entry name" value="GNAT_dom"/>
</dbReference>
<name>A0ABU1W8X6_9GAMM</name>
<dbReference type="PANTHER" id="PTHR39173:SF1">
    <property type="entry name" value="ACETYLTRANSFERASE"/>
    <property type="match status" value="1"/>
</dbReference>
<dbReference type="RefSeq" id="WP_310059730.1">
    <property type="nucleotide sequence ID" value="NZ_JAVDVY010000001.1"/>
</dbReference>
<dbReference type="PANTHER" id="PTHR39173">
    <property type="entry name" value="ACETYLTRANSFERASE"/>
    <property type="match status" value="1"/>
</dbReference>
<dbReference type="PROSITE" id="PS51186">
    <property type="entry name" value="GNAT"/>
    <property type="match status" value="1"/>
</dbReference>
<dbReference type="CDD" id="cd04301">
    <property type="entry name" value="NAT_SF"/>
    <property type="match status" value="1"/>
</dbReference>
<dbReference type="InterPro" id="IPR016181">
    <property type="entry name" value="Acyl_CoA_acyltransferase"/>
</dbReference>